<evidence type="ECO:0000313" key="2">
    <source>
        <dbReference type="Proteomes" id="UP000201588"/>
    </source>
</evidence>
<name>A0A142F141_9CAUD</name>
<evidence type="ECO:0000313" key="1">
    <source>
        <dbReference type="EMBL" id="AMQ66498.1"/>
    </source>
</evidence>
<dbReference type="EMBL" id="KU640380">
    <property type="protein sequence ID" value="AMQ66498.1"/>
    <property type="molecule type" value="Genomic_DNA"/>
</dbReference>
<organism evidence="1 2">
    <name type="scientific">Bacillus phage Shbh1</name>
    <dbReference type="NCBI Taxonomy" id="1796992"/>
    <lineage>
        <taxon>Viruses</taxon>
        <taxon>Duplodnaviria</taxon>
        <taxon>Heunggongvirae</taxon>
        <taxon>Uroviricota</taxon>
        <taxon>Caudoviricetes</taxon>
        <taxon>Herelleviridae</taxon>
        <taxon>Bastillevirinae</taxon>
        <taxon>Shalavirus</taxon>
        <taxon>Shalavirus Shbh1</taxon>
    </lineage>
</organism>
<reference evidence="1 2" key="1">
    <citation type="submission" date="2016-01" db="EMBL/GenBank/DDBJ databases">
        <title>Isolation and characterization of bacteriophages from East Africa Rift Valley soda lakes.</title>
        <authorList>
            <person name="van Zyl L.J."/>
            <person name="Nemavhulani S."/>
            <person name="Cowan D.A."/>
            <person name="Trindade M.I."/>
        </authorList>
    </citation>
    <scope>NUCLEOTIDE SEQUENCE [LARGE SCALE GENOMIC DNA]</scope>
</reference>
<dbReference type="Proteomes" id="UP000201588">
    <property type="component" value="Segment"/>
</dbReference>
<dbReference type="GeneID" id="28799383"/>
<protein>
    <submittedName>
        <fullName evidence="1">Uncharacterized protein</fullName>
    </submittedName>
</protein>
<keyword evidence="2" id="KW-1185">Reference proteome</keyword>
<accession>A0A142F141</accession>
<dbReference type="RefSeq" id="YP_009275188.1">
    <property type="nucleotide sequence ID" value="NC_030925.1"/>
</dbReference>
<proteinExistence type="predicted"/>
<dbReference type="KEGG" id="vg:28799383"/>
<sequence length="218" mass="25952">MDKIQFGFSDYTRSFSLWAKHHKTVGEWVYTIKERTGEVDSRTEHKKLLNLSDNHKDRLFPVYRIMYNTSTYESTTYVDYYFKLDNLEYPTPSFESYYVGDPRYEYTTHIRFSFLVGEARFYLDHKIKNSGATSTNLYDVLKFPDFITETIENVCYDVHNGKRDFYDAGIKWYEGDHFSVLAVEPSGNPKIYEVEEQDLYDSLVGVEIYDFTKERRSK</sequence>